<keyword evidence="2" id="KW-1133">Transmembrane helix</keyword>
<evidence type="ECO:0000313" key="4">
    <source>
        <dbReference type="Proteomes" id="UP000594263"/>
    </source>
</evidence>
<dbReference type="Gene3D" id="3.30.200.20">
    <property type="entry name" value="Phosphorylase Kinase, domain 1"/>
    <property type="match status" value="1"/>
</dbReference>
<dbReference type="Gramene" id="Kaladp0199s0001.1.v1.1">
    <property type="protein sequence ID" value="Kaladp0199s0001.1.v1.1"/>
    <property type="gene ID" value="Kaladp0199s0001.v1.1"/>
</dbReference>
<dbReference type="PANTHER" id="PTHR22603">
    <property type="entry name" value="CHOLINE/ETHANOALAMINE KINASE"/>
    <property type="match status" value="1"/>
</dbReference>
<sequence length="336" mass="38321">MGVGENSAKSKEGSLPKEVISQLQSLASEWSDVTDSKALQVVPLKGAMTNEVYQIKWPSNTQEASRKVLVRVYGEGVSIFFDRTDEIKMFEFMSRQGQGPRLLGRFSNGRLEEFIHARTLSASDLHDPETSSLIAAKLSEFHDLDMPGTREVILWNRLRKWLGDAKRLCSENESDCHLLQSLDKEISQLEKILPSDQQRIGLCHNDLQYGNIMMDETTKSITIIDYEYASYGPIAYDIANHFCEMAADYHTDTPHILDYNKYPSLEYRQRFLCVYLSSTGSNSNIKDLILLIPPVVISYKIYFVLLIHELYVLSPCVLCLLLCFLSLVLILVRYIN</sequence>
<accession>A0A7N0V7K7</accession>
<dbReference type="SUPFAM" id="SSF56112">
    <property type="entry name" value="Protein kinase-like (PK-like)"/>
    <property type="match status" value="1"/>
</dbReference>
<evidence type="ECO:0008006" key="5">
    <source>
        <dbReference type="Google" id="ProtNLM"/>
    </source>
</evidence>
<dbReference type="Pfam" id="PF01633">
    <property type="entry name" value="Choline_kinase"/>
    <property type="match status" value="1"/>
</dbReference>
<evidence type="ECO:0000256" key="1">
    <source>
        <dbReference type="ARBA" id="ARBA00038211"/>
    </source>
</evidence>
<dbReference type="Gene3D" id="3.90.1200.10">
    <property type="match status" value="1"/>
</dbReference>
<keyword evidence="2" id="KW-0812">Transmembrane</keyword>
<dbReference type="Proteomes" id="UP000594263">
    <property type="component" value="Unplaced"/>
</dbReference>
<dbReference type="CDD" id="cd05157">
    <property type="entry name" value="ETNK_euk"/>
    <property type="match status" value="1"/>
</dbReference>
<dbReference type="GO" id="GO:0004103">
    <property type="term" value="F:choline kinase activity"/>
    <property type="evidence" value="ECO:0007669"/>
    <property type="project" value="TreeGrafter"/>
</dbReference>
<name>A0A7N0V7K7_KALFE</name>
<dbReference type="GO" id="GO:0005737">
    <property type="term" value="C:cytoplasm"/>
    <property type="evidence" value="ECO:0007669"/>
    <property type="project" value="TreeGrafter"/>
</dbReference>
<comment type="similarity">
    <text evidence="1">Belongs to the choline/ethanolamine kinase family.</text>
</comment>
<evidence type="ECO:0000256" key="2">
    <source>
        <dbReference type="SAM" id="Phobius"/>
    </source>
</evidence>
<evidence type="ECO:0000313" key="3">
    <source>
        <dbReference type="EnsemblPlants" id="Kaladp0199s0001.1.v1.1"/>
    </source>
</evidence>
<organism evidence="3 4">
    <name type="scientific">Kalanchoe fedtschenkoi</name>
    <name type="common">Lavender scallops</name>
    <name type="synonym">South American air plant</name>
    <dbReference type="NCBI Taxonomy" id="63787"/>
    <lineage>
        <taxon>Eukaryota</taxon>
        <taxon>Viridiplantae</taxon>
        <taxon>Streptophyta</taxon>
        <taxon>Embryophyta</taxon>
        <taxon>Tracheophyta</taxon>
        <taxon>Spermatophyta</taxon>
        <taxon>Magnoliopsida</taxon>
        <taxon>eudicotyledons</taxon>
        <taxon>Gunneridae</taxon>
        <taxon>Pentapetalae</taxon>
        <taxon>Saxifragales</taxon>
        <taxon>Crassulaceae</taxon>
        <taxon>Kalanchoe</taxon>
    </lineage>
</organism>
<reference evidence="3" key="1">
    <citation type="submission" date="2021-01" db="UniProtKB">
        <authorList>
            <consortium name="EnsemblPlants"/>
        </authorList>
    </citation>
    <scope>IDENTIFICATION</scope>
</reference>
<dbReference type="AlphaFoldDB" id="A0A7N0V7K7"/>
<keyword evidence="4" id="KW-1185">Reference proteome</keyword>
<dbReference type="EnsemblPlants" id="Kaladp0199s0001.1.v1.1">
    <property type="protein sequence ID" value="Kaladp0199s0001.1.v1.1"/>
    <property type="gene ID" value="Kaladp0199s0001.v1.1"/>
</dbReference>
<keyword evidence="2" id="KW-0472">Membrane</keyword>
<protein>
    <recommendedName>
        <fullName evidence="5">Choline kinase</fullName>
    </recommendedName>
</protein>
<dbReference type="GO" id="GO:0006646">
    <property type="term" value="P:phosphatidylethanolamine biosynthetic process"/>
    <property type="evidence" value="ECO:0007669"/>
    <property type="project" value="TreeGrafter"/>
</dbReference>
<dbReference type="InterPro" id="IPR011009">
    <property type="entry name" value="Kinase-like_dom_sf"/>
</dbReference>
<dbReference type="PANTHER" id="PTHR22603:SF81">
    <property type="entry name" value="CHOLINE KINASE 2-RELATED"/>
    <property type="match status" value="1"/>
</dbReference>
<proteinExistence type="inferred from homology"/>
<dbReference type="GO" id="GO:0004305">
    <property type="term" value="F:ethanolamine kinase activity"/>
    <property type="evidence" value="ECO:0007669"/>
    <property type="project" value="TreeGrafter"/>
</dbReference>
<feature type="transmembrane region" description="Helical" evidence="2">
    <location>
        <begin position="311"/>
        <end position="332"/>
    </location>
</feature>